<evidence type="ECO:0000313" key="3">
    <source>
        <dbReference type="Proteomes" id="UP001168972"/>
    </source>
</evidence>
<name>A0AA39KUC9_MICHY</name>
<proteinExistence type="predicted"/>
<gene>
    <name evidence="2" type="ORF">PV327_011102</name>
</gene>
<accession>A0AA39KUC9</accession>
<keyword evidence="1" id="KW-0732">Signal</keyword>
<reference evidence="2" key="2">
    <citation type="submission" date="2023-03" db="EMBL/GenBank/DDBJ databases">
        <authorList>
            <person name="Inwood S.N."/>
            <person name="Skelly J.G."/>
            <person name="Guhlin J."/>
            <person name="Harrop T.W.R."/>
            <person name="Goldson S.G."/>
            <person name="Dearden P.K."/>
        </authorList>
    </citation>
    <scope>NUCLEOTIDE SEQUENCE</scope>
    <source>
        <strain evidence="2">Lincoln</strain>
        <tissue evidence="2">Whole body</tissue>
    </source>
</reference>
<evidence type="ECO:0000256" key="1">
    <source>
        <dbReference type="SAM" id="SignalP"/>
    </source>
</evidence>
<feature type="chain" id="PRO_5041383614" evidence="1">
    <location>
        <begin position="26"/>
        <end position="277"/>
    </location>
</feature>
<evidence type="ECO:0000313" key="2">
    <source>
        <dbReference type="EMBL" id="KAK0174248.1"/>
    </source>
</evidence>
<dbReference type="AlphaFoldDB" id="A0AA39KUC9"/>
<keyword evidence="3" id="KW-1185">Reference proteome</keyword>
<comment type="caution">
    <text evidence="2">The sequence shown here is derived from an EMBL/GenBank/DDBJ whole genome shotgun (WGS) entry which is preliminary data.</text>
</comment>
<dbReference type="EMBL" id="JAQQBR010000088">
    <property type="protein sequence ID" value="KAK0174248.1"/>
    <property type="molecule type" value="Genomic_DNA"/>
</dbReference>
<feature type="non-terminal residue" evidence="2">
    <location>
        <position position="1"/>
    </location>
</feature>
<feature type="signal peptide" evidence="1">
    <location>
        <begin position="1"/>
        <end position="25"/>
    </location>
</feature>
<protein>
    <submittedName>
        <fullName evidence="2">Uncharacterized protein</fullName>
    </submittedName>
</protein>
<organism evidence="2 3">
    <name type="scientific">Microctonus hyperodae</name>
    <name type="common">Parasitoid wasp</name>
    <dbReference type="NCBI Taxonomy" id="165561"/>
    <lineage>
        <taxon>Eukaryota</taxon>
        <taxon>Metazoa</taxon>
        <taxon>Ecdysozoa</taxon>
        <taxon>Arthropoda</taxon>
        <taxon>Hexapoda</taxon>
        <taxon>Insecta</taxon>
        <taxon>Pterygota</taxon>
        <taxon>Neoptera</taxon>
        <taxon>Endopterygota</taxon>
        <taxon>Hymenoptera</taxon>
        <taxon>Apocrita</taxon>
        <taxon>Ichneumonoidea</taxon>
        <taxon>Braconidae</taxon>
        <taxon>Euphorinae</taxon>
        <taxon>Microctonus</taxon>
    </lineage>
</organism>
<reference evidence="2" key="1">
    <citation type="journal article" date="2023" name="bioRxiv">
        <title>Scaffold-level genome assemblies of two parasitoid biocontrol wasps reveal the parthenogenesis mechanism and an associated novel virus.</title>
        <authorList>
            <person name="Inwood S."/>
            <person name="Skelly J."/>
            <person name="Guhlin J."/>
            <person name="Harrop T."/>
            <person name="Goldson S."/>
            <person name="Dearden P."/>
        </authorList>
    </citation>
    <scope>NUCLEOTIDE SEQUENCE</scope>
    <source>
        <strain evidence="2">Lincoln</strain>
        <tissue evidence="2">Whole body</tissue>
    </source>
</reference>
<sequence>MYSFSHLILFLCSFIFIFCVSFSYSQTSNTKLNQKKCNTLIKDSSKSQIILFFAPLTTARIKEQIVVYYRNHKFSKGADVVAIYETDPQTGNPNMIYSFEPTTGSGFQHTGITPLKLTYNTNSTFNKECLGYSGAWLRYGNVRKMTCLSTHPDWMKFAGYYLPLPAIYEWDMTLGNIWKAGKRLILSYDHVLYRNMSSIWSPITQIWGDVQDLAALKNHLISAEGIMIEPRASMAQITFDTWGSVKNFGAHFFGMETSSLLQYGAMVGPHITQWYDE</sequence>
<dbReference type="Proteomes" id="UP001168972">
    <property type="component" value="Unassembled WGS sequence"/>
</dbReference>